<evidence type="ECO:0000313" key="3">
    <source>
        <dbReference type="EMBL" id="PEN17194.1"/>
    </source>
</evidence>
<organism evidence="3 4">
    <name type="scientific">Rothia dentocariosa</name>
    <dbReference type="NCBI Taxonomy" id="2047"/>
    <lineage>
        <taxon>Bacteria</taxon>
        <taxon>Bacillati</taxon>
        <taxon>Actinomycetota</taxon>
        <taxon>Actinomycetes</taxon>
        <taxon>Micrococcales</taxon>
        <taxon>Micrococcaceae</taxon>
        <taxon>Rothia</taxon>
    </lineage>
</organism>
<dbReference type="Proteomes" id="UP000219947">
    <property type="component" value="Unassembled WGS sequence"/>
</dbReference>
<proteinExistence type="inferred from homology"/>
<dbReference type="RefSeq" id="WP_098042439.1">
    <property type="nucleotide sequence ID" value="NZ_CAUTDP010000003.1"/>
</dbReference>
<dbReference type="NCBIfam" id="TIGR00035">
    <property type="entry name" value="asp_race"/>
    <property type="match status" value="1"/>
</dbReference>
<dbReference type="InterPro" id="IPR015942">
    <property type="entry name" value="Asp/Glu/hydantoin_racemase"/>
</dbReference>
<gene>
    <name evidence="3" type="ORF">CRM92_04045</name>
</gene>
<comment type="caution">
    <text evidence="3">The sequence shown here is derived from an EMBL/GenBank/DDBJ whole genome shotgun (WGS) entry which is preliminary data.</text>
</comment>
<reference evidence="3" key="1">
    <citation type="submission" date="2017-10" db="EMBL/GenBank/DDBJ databases">
        <title>Kefir isolates.</title>
        <authorList>
            <person name="Kim Y."/>
            <person name="Blasche S."/>
        </authorList>
    </citation>
    <scope>NUCLEOTIDE SEQUENCE [LARGE SCALE GENOMIC DNA]</scope>
    <source>
        <strain evidence="3">OG2-2</strain>
    </source>
</reference>
<evidence type="ECO:0000256" key="2">
    <source>
        <dbReference type="ARBA" id="ARBA00023235"/>
    </source>
</evidence>
<sequence>MKTLGIIGGMSPESTTLYYRIINREVNRRLGGNHSADIVMHSVDFEEVVRLQKSGDWEAAGALLAASATKLEGAGAQLLLVATNTMHKVAPAIERATTVPLLHVVDATASAIREQGLQRVGLLGTTFTMSDGFYTERMAVQGIQTIVPAEPEQAEIDRIIFEQLCLGCVEPEAVQYLQQVITGLKEQGAQGVILGCTELCLAVEADKTPLPVFDSTTIHALAAVEAVLTPPPPA</sequence>
<protein>
    <submittedName>
        <fullName evidence="3">Aspartate/glutamate racemase</fullName>
    </submittedName>
</protein>
<keyword evidence="2" id="KW-0413">Isomerase</keyword>
<dbReference type="InterPro" id="IPR004380">
    <property type="entry name" value="Asp_race"/>
</dbReference>
<dbReference type="GO" id="GO:0047661">
    <property type="term" value="F:amino-acid racemase activity"/>
    <property type="evidence" value="ECO:0007669"/>
    <property type="project" value="InterPro"/>
</dbReference>
<dbReference type="EMBL" id="PDEV01000001">
    <property type="protein sequence ID" value="PEN17194.1"/>
    <property type="molecule type" value="Genomic_DNA"/>
</dbReference>
<dbReference type="AlphaFoldDB" id="A0A2A8D8I8"/>
<evidence type="ECO:0000256" key="1">
    <source>
        <dbReference type="ARBA" id="ARBA00007847"/>
    </source>
</evidence>
<comment type="similarity">
    <text evidence="1">Belongs to the aspartate/glutamate racemases family.</text>
</comment>
<keyword evidence="4" id="KW-1185">Reference proteome</keyword>
<dbReference type="PANTHER" id="PTHR21198:SF7">
    <property type="entry name" value="ASPARTATE-GLUTAMATE RACEMASE FAMILY"/>
    <property type="match status" value="1"/>
</dbReference>
<dbReference type="Gene3D" id="3.40.50.1860">
    <property type="match status" value="2"/>
</dbReference>
<dbReference type="PANTHER" id="PTHR21198">
    <property type="entry name" value="GLUTAMATE RACEMASE"/>
    <property type="match status" value="1"/>
</dbReference>
<name>A0A2A8D8I8_9MICC</name>
<accession>A0A2A8D8I8</accession>
<dbReference type="InterPro" id="IPR001920">
    <property type="entry name" value="Asp/Glu_race"/>
</dbReference>
<dbReference type="SUPFAM" id="SSF53681">
    <property type="entry name" value="Aspartate/glutamate racemase"/>
    <property type="match status" value="2"/>
</dbReference>
<evidence type="ECO:0000313" key="4">
    <source>
        <dbReference type="Proteomes" id="UP000219947"/>
    </source>
</evidence>
<dbReference type="Pfam" id="PF01177">
    <property type="entry name" value="Asp_Glu_race"/>
    <property type="match status" value="1"/>
</dbReference>